<keyword evidence="5" id="KW-1185">Reference proteome</keyword>
<dbReference type="Proteomes" id="UP001199319">
    <property type="component" value="Unassembled WGS sequence"/>
</dbReference>
<organism evidence="4 5">
    <name type="scientific">Brotocaccenecus cirricatena</name>
    <dbReference type="NCBI Taxonomy" id="3064195"/>
    <lineage>
        <taxon>Bacteria</taxon>
        <taxon>Bacillati</taxon>
        <taxon>Bacillota</taxon>
        <taxon>Clostridia</taxon>
        <taxon>Eubacteriales</taxon>
        <taxon>Oscillospiraceae</taxon>
        <taxon>Brotocaccenecus</taxon>
    </lineage>
</organism>
<evidence type="ECO:0000256" key="2">
    <source>
        <dbReference type="PROSITE-ProRule" id="PRU00335"/>
    </source>
</evidence>
<feature type="domain" description="HTH tetR-type" evidence="3">
    <location>
        <begin position="3"/>
        <end position="63"/>
    </location>
</feature>
<dbReference type="InterPro" id="IPR050624">
    <property type="entry name" value="HTH-type_Tx_Regulator"/>
</dbReference>
<keyword evidence="1 2" id="KW-0238">DNA-binding</keyword>
<evidence type="ECO:0000259" key="3">
    <source>
        <dbReference type="PROSITE" id="PS50977"/>
    </source>
</evidence>
<gene>
    <name evidence="4" type="ORF">LKD37_14895</name>
</gene>
<dbReference type="InterPro" id="IPR001647">
    <property type="entry name" value="HTH_TetR"/>
</dbReference>
<dbReference type="InterPro" id="IPR009057">
    <property type="entry name" value="Homeodomain-like_sf"/>
</dbReference>
<dbReference type="Gene3D" id="1.10.357.10">
    <property type="entry name" value="Tetracycline Repressor, domain 2"/>
    <property type="match status" value="1"/>
</dbReference>
<name>A0AAE3DGQ7_9FIRM</name>
<dbReference type="PANTHER" id="PTHR43479:SF7">
    <property type="entry name" value="TETR-FAMILY TRANSCRIPTIONAL REGULATOR"/>
    <property type="match status" value="1"/>
</dbReference>
<feature type="DNA-binding region" description="H-T-H motif" evidence="2">
    <location>
        <begin position="26"/>
        <end position="45"/>
    </location>
</feature>
<dbReference type="GO" id="GO:0003677">
    <property type="term" value="F:DNA binding"/>
    <property type="evidence" value="ECO:0007669"/>
    <property type="project" value="UniProtKB-UniRule"/>
</dbReference>
<dbReference type="RefSeq" id="WP_302929916.1">
    <property type="nucleotide sequence ID" value="NZ_JAJEPW010000069.1"/>
</dbReference>
<dbReference type="PANTHER" id="PTHR43479">
    <property type="entry name" value="ACREF/ENVCD OPERON REPRESSOR-RELATED"/>
    <property type="match status" value="1"/>
</dbReference>
<proteinExistence type="predicted"/>
<dbReference type="SUPFAM" id="SSF46689">
    <property type="entry name" value="Homeodomain-like"/>
    <property type="match status" value="1"/>
</dbReference>
<evidence type="ECO:0000256" key="1">
    <source>
        <dbReference type="ARBA" id="ARBA00023125"/>
    </source>
</evidence>
<protein>
    <submittedName>
        <fullName evidence="4">TetR/AcrR family transcriptional regulator</fullName>
    </submittedName>
</protein>
<accession>A0AAE3DGQ7</accession>
<evidence type="ECO:0000313" key="4">
    <source>
        <dbReference type="EMBL" id="MCC2130776.1"/>
    </source>
</evidence>
<evidence type="ECO:0000313" key="5">
    <source>
        <dbReference type="Proteomes" id="UP001199319"/>
    </source>
</evidence>
<sequence length="118" mass="13835">MALYTKKLIMTTFQEMLAEMPFDKITVSALVKRAEGSPNTFYYHYQDIYALLDDWFQKQVDALVPVGEPIEWKPVTKNILRECRAHSKTIYHVFDSLSRDRLDTLFENFLHSAVQDAE</sequence>
<comment type="caution">
    <text evidence="4">The sequence shown here is derived from an EMBL/GenBank/DDBJ whole genome shotgun (WGS) entry which is preliminary data.</text>
</comment>
<dbReference type="PROSITE" id="PS50977">
    <property type="entry name" value="HTH_TETR_2"/>
    <property type="match status" value="1"/>
</dbReference>
<dbReference type="AlphaFoldDB" id="A0AAE3DGQ7"/>
<reference evidence="4" key="1">
    <citation type="submission" date="2021-10" db="EMBL/GenBank/DDBJ databases">
        <title>Anaerobic single-cell dispensing facilitates the cultivation of human gut bacteria.</title>
        <authorList>
            <person name="Afrizal A."/>
        </authorList>
    </citation>
    <scope>NUCLEOTIDE SEQUENCE</scope>
    <source>
        <strain evidence="4">CLA-AA-H272</strain>
    </source>
</reference>
<dbReference type="EMBL" id="JAJEPW010000069">
    <property type="protein sequence ID" value="MCC2130776.1"/>
    <property type="molecule type" value="Genomic_DNA"/>
</dbReference>